<keyword evidence="1" id="KW-0378">Hydrolase</keyword>
<dbReference type="PROSITE" id="PS00893">
    <property type="entry name" value="NUDIX_BOX"/>
    <property type="match status" value="1"/>
</dbReference>
<protein>
    <recommendedName>
        <fullName evidence="2">Nudix hydrolase domain-containing protein</fullName>
    </recommendedName>
</protein>
<dbReference type="InterPro" id="IPR015797">
    <property type="entry name" value="NUDIX_hydrolase-like_dom_sf"/>
</dbReference>
<dbReference type="GO" id="GO:0016787">
    <property type="term" value="F:hydrolase activity"/>
    <property type="evidence" value="ECO:0007669"/>
    <property type="project" value="UniProtKB-KW"/>
</dbReference>
<dbReference type="PROSITE" id="PS51462">
    <property type="entry name" value="NUDIX"/>
    <property type="match status" value="1"/>
</dbReference>
<dbReference type="InterPro" id="IPR020084">
    <property type="entry name" value="NUDIX_hydrolase_CS"/>
</dbReference>
<dbReference type="InterPro" id="IPR000086">
    <property type="entry name" value="NUDIX_hydrolase_dom"/>
</dbReference>
<name>A0A381UZS5_9ZZZZ</name>
<dbReference type="PRINTS" id="PR00502">
    <property type="entry name" value="NUDIXFAMILY"/>
</dbReference>
<feature type="non-terminal residue" evidence="3">
    <location>
        <position position="92"/>
    </location>
</feature>
<accession>A0A381UZS5</accession>
<proteinExistence type="predicted"/>
<evidence type="ECO:0000256" key="1">
    <source>
        <dbReference type="ARBA" id="ARBA00022801"/>
    </source>
</evidence>
<organism evidence="3">
    <name type="scientific">marine metagenome</name>
    <dbReference type="NCBI Taxonomy" id="408172"/>
    <lineage>
        <taxon>unclassified sequences</taxon>
        <taxon>metagenomes</taxon>
        <taxon>ecological metagenomes</taxon>
    </lineage>
</organism>
<evidence type="ECO:0000259" key="2">
    <source>
        <dbReference type="PROSITE" id="PS51462"/>
    </source>
</evidence>
<feature type="domain" description="Nudix hydrolase" evidence="2">
    <location>
        <begin position="4"/>
        <end position="92"/>
    </location>
</feature>
<gene>
    <name evidence="3" type="ORF">METZ01_LOCUS85962</name>
</gene>
<dbReference type="EMBL" id="UINC01007400">
    <property type="protein sequence ID" value="SVA33108.1"/>
    <property type="molecule type" value="Genomic_DNA"/>
</dbReference>
<sequence>MPNIEVRVIDAYVYRTTSAGLLFLILKRAKTKMYEHIWQGVAGKIEDGETSWEAATRELKEETGLTPLKMFVADHVSKFYETNGDRINLVPV</sequence>
<dbReference type="SUPFAM" id="SSF55811">
    <property type="entry name" value="Nudix"/>
    <property type="match status" value="1"/>
</dbReference>
<dbReference type="Gene3D" id="3.90.79.10">
    <property type="entry name" value="Nucleoside Triphosphate Pyrophosphohydrolase"/>
    <property type="match status" value="1"/>
</dbReference>
<dbReference type="AlphaFoldDB" id="A0A381UZS5"/>
<dbReference type="Pfam" id="PF00293">
    <property type="entry name" value="NUDIX"/>
    <property type="match status" value="1"/>
</dbReference>
<dbReference type="InterPro" id="IPR020476">
    <property type="entry name" value="Nudix_hydrolase"/>
</dbReference>
<reference evidence="3" key="1">
    <citation type="submission" date="2018-05" db="EMBL/GenBank/DDBJ databases">
        <authorList>
            <person name="Lanie J.A."/>
            <person name="Ng W.-L."/>
            <person name="Kazmierczak K.M."/>
            <person name="Andrzejewski T.M."/>
            <person name="Davidsen T.M."/>
            <person name="Wayne K.J."/>
            <person name="Tettelin H."/>
            <person name="Glass J.I."/>
            <person name="Rusch D."/>
            <person name="Podicherti R."/>
            <person name="Tsui H.-C.T."/>
            <person name="Winkler M.E."/>
        </authorList>
    </citation>
    <scope>NUCLEOTIDE SEQUENCE</scope>
</reference>
<evidence type="ECO:0000313" key="3">
    <source>
        <dbReference type="EMBL" id="SVA33108.1"/>
    </source>
</evidence>